<dbReference type="RefSeq" id="XP_053025706.1">
    <property type="nucleotide sequence ID" value="XM_053161716.1"/>
</dbReference>
<organism evidence="2 3">
    <name type="scientific">Puccinia triticina</name>
    <dbReference type="NCBI Taxonomy" id="208348"/>
    <lineage>
        <taxon>Eukaryota</taxon>
        <taxon>Fungi</taxon>
        <taxon>Dikarya</taxon>
        <taxon>Basidiomycota</taxon>
        <taxon>Pucciniomycotina</taxon>
        <taxon>Pucciniomycetes</taxon>
        <taxon>Pucciniales</taxon>
        <taxon>Pucciniaceae</taxon>
        <taxon>Puccinia</taxon>
    </lineage>
</organism>
<evidence type="ECO:0000256" key="1">
    <source>
        <dbReference type="SAM" id="MobiDB-lite"/>
    </source>
</evidence>
<dbReference type="GeneID" id="77802611"/>
<protein>
    <submittedName>
        <fullName evidence="2">Uncharacterized protein</fullName>
    </submittedName>
</protein>
<accession>A0ABY7CY60</accession>
<reference evidence="2" key="1">
    <citation type="submission" date="2022-10" db="EMBL/GenBank/DDBJ databases">
        <title>Puccinia triticina Genome sequencing and assembly.</title>
        <authorList>
            <person name="Li C."/>
        </authorList>
    </citation>
    <scope>NUCLEOTIDE SEQUENCE</scope>
    <source>
        <strain evidence="2">Pt15</strain>
    </source>
</reference>
<evidence type="ECO:0000313" key="3">
    <source>
        <dbReference type="Proteomes" id="UP001164743"/>
    </source>
</evidence>
<dbReference type="Proteomes" id="UP001164743">
    <property type="component" value="Chromosome 12A"/>
</dbReference>
<evidence type="ECO:0000313" key="2">
    <source>
        <dbReference type="EMBL" id="WAQ90151.1"/>
    </source>
</evidence>
<name>A0ABY7CY60_9BASI</name>
<gene>
    <name evidence="2" type="ORF">PtA15_12A137</name>
</gene>
<feature type="region of interest" description="Disordered" evidence="1">
    <location>
        <begin position="1"/>
        <end position="30"/>
    </location>
</feature>
<sequence length="249" mass="28160">MSTWPGQPLSRHPLSPDHSQLDKPVPPSLGTETNLSLLLDRTSWQNNTPTLETSPTEHELALREHQVNKAKHLEMAKLELAKREGQEFLSEANMARIKNGRSRTKALARVQENHRSVTPHHPPSARYMHRVHPPPSRIPSGHMLNASMVHRRGPPEPAARMRQISEILAHPTKRKARASLGVLNHPPRGVGHAPHPSSHARRHSGNITAKMALRAQAERLQRRRLGTLDLKARQHNLKVQALRDLRKRE</sequence>
<feature type="region of interest" description="Disordered" evidence="1">
    <location>
        <begin position="110"/>
        <end position="130"/>
    </location>
</feature>
<keyword evidence="3" id="KW-1185">Reference proteome</keyword>
<proteinExistence type="predicted"/>
<dbReference type="EMBL" id="CP110432">
    <property type="protein sequence ID" value="WAQ90151.1"/>
    <property type="molecule type" value="Genomic_DNA"/>
</dbReference>